<feature type="chain" id="PRO_5018701326" evidence="1">
    <location>
        <begin position="23"/>
        <end position="139"/>
    </location>
</feature>
<evidence type="ECO:0000313" key="3">
    <source>
        <dbReference type="Proteomes" id="UP000280344"/>
    </source>
</evidence>
<dbReference type="Proteomes" id="UP000280344">
    <property type="component" value="Chromosome"/>
</dbReference>
<feature type="signal peptide" evidence="1">
    <location>
        <begin position="1"/>
        <end position="22"/>
    </location>
</feature>
<keyword evidence="1" id="KW-0732">Signal</keyword>
<protein>
    <submittedName>
        <fullName evidence="2">Uncharacterized protein</fullName>
    </submittedName>
</protein>
<proteinExistence type="predicted"/>
<name>A0A3Q9G7A6_9ACTO</name>
<evidence type="ECO:0000256" key="1">
    <source>
        <dbReference type="SAM" id="SignalP"/>
    </source>
</evidence>
<dbReference type="AlphaFoldDB" id="A0A3Q9G7A6"/>
<keyword evidence="3" id="KW-1185">Reference proteome</keyword>
<gene>
    <name evidence="2" type="ORF">EJ997_08115</name>
</gene>
<sequence>MKRLTTALVLGTALLGGAAACGSEGTPAPTTTEEAVPQGALILESTDWVKNDSLATDVTEFEVIEGETYRIESMFGTETLGILEVTDEEVTVRVSGAYFAGDGMEDGPEFTLSNGETVGFSTASADAGVDYDLTYEIEE</sequence>
<organism evidence="2 3">
    <name type="scientific">Flaviflexus ciconiae</name>
    <dbReference type="NCBI Taxonomy" id="2496867"/>
    <lineage>
        <taxon>Bacteria</taxon>
        <taxon>Bacillati</taxon>
        <taxon>Actinomycetota</taxon>
        <taxon>Actinomycetes</taxon>
        <taxon>Actinomycetales</taxon>
        <taxon>Actinomycetaceae</taxon>
        <taxon>Flaviflexus</taxon>
    </lineage>
</organism>
<dbReference type="EMBL" id="CP034593">
    <property type="protein sequence ID" value="AZQ77301.1"/>
    <property type="molecule type" value="Genomic_DNA"/>
</dbReference>
<dbReference type="RefSeq" id="WP_126704105.1">
    <property type="nucleotide sequence ID" value="NZ_CP034593.1"/>
</dbReference>
<dbReference type="KEGG" id="flh:EJ997_08115"/>
<evidence type="ECO:0000313" key="2">
    <source>
        <dbReference type="EMBL" id="AZQ77301.1"/>
    </source>
</evidence>
<reference evidence="2 3" key="1">
    <citation type="submission" date="2018-12" db="EMBL/GenBank/DDBJ databases">
        <title>Complete genome sequence of Flaviflexus sp. H23T48.</title>
        <authorList>
            <person name="Bae J.-W."/>
            <person name="Lee J.-Y."/>
        </authorList>
    </citation>
    <scope>NUCLEOTIDE SEQUENCE [LARGE SCALE GENOMIC DNA]</scope>
    <source>
        <strain evidence="2 3">H23T48</strain>
    </source>
</reference>
<dbReference type="PROSITE" id="PS51257">
    <property type="entry name" value="PROKAR_LIPOPROTEIN"/>
    <property type="match status" value="1"/>
</dbReference>
<accession>A0A3Q9G7A6</accession>